<sequence length="158" mass="17942">MNAMTLYTYEISNPLASSQTKPQKRHSFLTSQLKHPRLSKSNTKDAHQCFPNVPSLLPTLIHSSGDLKWTVIRLKPGGGEVPRHMHNAVRDYFVPLAGHAVIEVKTKDGEEKDFEMEEGTFLAVPPKDVHRVRNKSQTEEFVFLIAQTPRSKYDFVAK</sequence>
<organism evidence="3 4">
    <name type="scientific">Pseudocercospora eumusae</name>
    <dbReference type="NCBI Taxonomy" id="321146"/>
    <lineage>
        <taxon>Eukaryota</taxon>
        <taxon>Fungi</taxon>
        <taxon>Dikarya</taxon>
        <taxon>Ascomycota</taxon>
        <taxon>Pezizomycotina</taxon>
        <taxon>Dothideomycetes</taxon>
        <taxon>Dothideomycetidae</taxon>
        <taxon>Mycosphaerellales</taxon>
        <taxon>Mycosphaerellaceae</taxon>
        <taxon>Pseudocercospora</taxon>
    </lineage>
</organism>
<name>A0A139GYI7_9PEZI</name>
<dbReference type="Pfam" id="PF07883">
    <property type="entry name" value="Cupin_2"/>
    <property type="match status" value="1"/>
</dbReference>
<evidence type="ECO:0000313" key="4">
    <source>
        <dbReference type="Proteomes" id="UP000070133"/>
    </source>
</evidence>
<reference evidence="3 4" key="1">
    <citation type="submission" date="2015-07" db="EMBL/GenBank/DDBJ databases">
        <title>Comparative genomics of the Sigatoka disease complex on banana suggests a link between parallel evolutionary changes in Pseudocercospora fijiensis and Pseudocercospora eumusae and increased virulence on the banana host.</title>
        <authorList>
            <person name="Chang T.-C."/>
            <person name="Salvucci A."/>
            <person name="Crous P.W."/>
            <person name="Stergiopoulos I."/>
        </authorList>
    </citation>
    <scope>NUCLEOTIDE SEQUENCE [LARGE SCALE GENOMIC DNA]</scope>
    <source>
        <strain evidence="3 4">CBS 114824</strain>
    </source>
</reference>
<evidence type="ECO:0000256" key="1">
    <source>
        <dbReference type="SAM" id="MobiDB-lite"/>
    </source>
</evidence>
<dbReference type="Proteomes" id="UP000070133">
    <property type="component" value="Unassembled WGS sequence"/>
</dbReference>
<dbReference type="EMBL" id="LFZN01000227">
    <property type="protein sequence ID" value="KXS95231.1"/>
    <property type="molecule type" value="Genomic_DNA"/>
</dbReference>
<dbReference type="SUPFAM" id="SSF51182">
    <property type="entry name" value="RmlC-like cupins"/>
    <property type="match status" value="1"/>
</dbReference>
<comment type="caution">
    <text evidence="3">The sequence shown here is derived from an EMBL/GenBank/DDBJ whole genome shotgun (WGS) entry which is preliminary data.</text>
</comment>
<proteinExistence type="predicted"/>
<feature type="region of interest" description="Disordered" evidence="1">
    <location>
        <begin position="16"/>
        <end position="46"/>
    </location>
</feature>
<keyword evidence="4" id="KW-1185">Reference proteome</keyword>
<feature type="domain" description="Cupin type-2" evidence="2">
    <location>
        <begin position="71"/>
        <end position="144"/>
    </location>
</feature>
<dbReference type="InterPro" id="IPR013096">
    <property type="entry name" value="Cupin_2"/>
</dbReference>
<protein>
    <recommendedName>
        <fullName evidence="2">Cupin type-2 domain-containing protein</fullName>
    </recommendedName>
</protein>
<accession>A0A139GYI7</accession>
<evidence type="ECO:0000313" key="3">
    <source>
        <dbReference type="EMBL" id="KXS95231.1"/>
    </source>
</evidence>
<gene>
    <name evidence="3" type="ORF">AC578_1870</name>
</gene>
<dbReference type="Gene3D" id="2.60.120.10">
    <property type="entry name" value="Jelly Rolls"/>
    <property type="match status" value="1"/>
</dbReference>
<evidence type="ECO:0000259" key="2">
    <source>
        <dbReference type="Pfam" id="PF07883"/>
    </source>
</evidence>
<dbReference type="CDD" id="cd02208">
    <property type="entry name" value="cupin_RmlC-like"/>
    <property type="match status" value="1"/>
</dbReference>
<dbReference type="InterPro" id="IPR011051">
    <property type="entry name" value="RmlC_Cupin_sf"/>
</dbReference>
<dbReference type="OrthoDB" id="3815501at2759"/>
<dbReference type="InterPro" id="IPR014710">
    <property type="entry name" value="RmlC-like_jellyroll"/>
</dbReference>
<dbReference type="AlphaFoldDB" id="A0A139GYI7"/>